<comment type="function">
    <text evidence="15">Digests double-stranded RNA. Involved in the processing of primary rRNA transcript to yield the immediate precursors to the large and small rRNAs (23S and 16S). Processes some mRNAs, and tRNAs when they are encoded in the rRNA operon. Processes pre-crRNA and tracrRNA of type II CRISPR loci if present in the organism.</text>
</comment>
<dbReference type="SUPFAM" id="SSF54768">
    <property type="entry name" value="dsRNA-binding domain-like"/>
    <property type="match status" value="1"/>
</dbReference>
<dbReference type="FunFam" id="3.30.160.20:FF:000003">
    <property type="entry name" value="Ribonuclease 3"/>
    <property type="match status" value="1"/>
</dbReference>
<dbReference type="GO" id="GO:0046872">
    <property type="term" value="F:metal ion binding"/>
    <property type="evidence" value="ECO:0007669"/>
    <property type="project" value="UniProtKB-KW"/>
</dbReference>
<dbReference type="Gene3D" id="3.30.160.20">
    <property type="match status" value="1"/>
</dbReference>
<dbReference type="PROSITE" id="PS50142">
    <property type="entry name" value="RNASE_3_2"/>
    <property type="match status" value="1"/>
</dbReference>
<dbReference type="PANTHER" id="PTHR11207:SF0">
    <property type="entry name" value="RIBONUCLEASE 3"/>
    <property type="match status" value="1"/>
</dbReference>
<comment type="similarity">
    <text evidence="3">Belongs to the ribonuclease III family.</text>
</comment>
<dbReference type="SMART" id="SM00358">
    <property type="entry name" value="DSRM"/>
    <property type="match status" value="1"/>
</dbReference>
<evidence type="ECO:0000256" key="4">
    <source>
        <dbReference type="ARBA" id="ARBA00011738"/>
    </source>
</evidence>
<protein>
    <recommendedName>
        <fullName evidence="15">Ribonuclease 3</fullName>
        <ecNumber evidence="15">3.1.26.3</ecNumber>
    </recommendedName>
    <alternativeName>
        <fullName evidence="15">Ribonuclease III</fullName>
        <shortName evidence="15">RNase III</shortName>
    </alternativeName>
</protein>
<dbReference type="STRING" id="742823.HMPREF9465_00280"/>
<dbReference type="InterPro" id="IPR036389">
    <property type="entry name" value="RNase_III_sf"/>
</dbReference>
<dbReference type="GO" id="GO:0010468">
    <property type="term" value="P:regulation of gene expression"/>
    <property type="evidence" value="ECO:0007669"/>
    <property type="project" value="TreeGrafter"/>
</dbReference>
<dbReference type="SUPFAM" id="SSF69065">
    <property type="entry name" value="RNase III domain-like"/>
    <property type="match status" value="1"/>
</dbReference>
<evidence type="ECO:0000256" key="15">
    <source>
        <dbReference type="HAMAP-Rule" id="MF_00104"/>
    </source>
</evidence>
<evidence type="ECO:0000256" key="13">
    <source>
        <dbReference type="ARBA" id="ARBA00022842"/>
    </source>
</evidence>
<dbReference type="GO" id="GO:0008033">
    <property type="term" value="P:tRNA processing"/>
    <property type="evidence" value="ECO:0007669"/>
    <property type="project" value="UniProtKB-KW"/>
</dbReference>
<dbReference type="InterPro" id="IPR014720">
    <property type="entry name" value="dsRBD_dom"/>
</dbReference>
<organism evidence="18 19">
    <name type="scientific">Sutterella wadsworthensis 2_1_59BFAA</name>
    <dbReference type="NCBI Taxonomy" id="742823"/>
    <lineage>
        <taxon>Bacteria</taxon>
        <taxon>Pseudomonadati</taxon>
        <taxon>Pseudomonadota</taxon>
        <taxon>Betaproteobacteria</taxon>
        <taxon>Burkholderiales</taxon>
        <taxon>Sutterellaceae</taxon>
        <taxon>Sutterella</taxon>
    </lineage>
</organism>
<feature type="binding site" evidence="15">
    <location>
        <position position="39"/>
    </location>
    <ligand>
        <name>Mg(2+)</name>
        <dbReference type="ChEBI" id="CHEBI:18420"/>
    </ligand>
</feature>
<dbReference type="HAMAP" id="MF_00104">
    <property type="entry name" value="RNase_III"/>
    <property type="match status" value="1"/>
</dbReference>
<dbReference type="RefSeq" id="WP_005433379.1">
    <property type="nucleotide sequence ID" value="NZ_JH815513.1"/>
</dbReference>
<dbReference type="AlphaFoldDB" id="K1KK77"/>
<keyword evidence="8 15" id="KW-0819">tRNA processing</keyword>
<proteinExistence type="inferred from homology"/>
<evidence type="ECO:0000256" key="8">
    <source>
        <dbReference type="ARBA" id="ARBA00022694"/>
    </source>
</evidence>
<dbReference type="Pfam" id="PF00035">
    <property type="entry name" value="dsrm"/>
    <property type="match status" value="1"/>
</dbReference>
<keyword evidence="15" id="KW-0699">rRNA-binding</keyword>
<keyword evidence="19" id="KW-1185">Reference proteome</keyword>
<dbReference type="Proteomes" id="UP000005835">
    <property type="component" value="Unassembled WGS sequence"/>
</dbReference>
<dbReference type="SMART" id="SM00535">
    <property type="entry name" value="RIBOc"/>
    <property type="match status" value="1"/>
</dbReference>
<name>K1KK77_9BURK</name>
<dbReference type="PATRIC" id="fig|742823.3.peg.272"/>
<comment type="cofactor">
    <cofactor evidence="15">
        <name>Mg(2+)</name>
        <dbReference type="ChEBI" id="CHEBI:18420"/>
    </cofactor>
</comment>
<dbReference type="GO" id="GO:0003725">
    <property type="term" value="F:double-stranded RNA binding"/>
    <property type="evidence" value="ECO:0007669"/>
    <property type="project" value="TreeGrafter"/>
</dbReference>
<feature type="domain" description="RNase III" evidence="17">
    <location>
        <begin position="4"/>
        <end position="126"/>
    </location>
</feature>
<dbReference type="OrthoDB" id="9805026at2"/>
<evidence type="ECO:0000259" key="17">
    <source>
        <dbReference type="PROSITE" id="PS50142"/>
    </source>
</evidence>
<dbReference type="InterPro" id="IPR011907">
    <property type="entry name" value="RNase_III"/>
</dbReference>
<comment type="subcellular location">
    <subcellularLocation>
        <location evidence="2 15">Cytoplasm</location>
    </subcellularLocation>
</comment>
<dbReference type="GO" id="GO:0006397">
    <property type="term" value="P:mRNA processing"/>
    <property type="evidence" value="ECO:0007669"/>
    <property type="project" value="UniProtKB-UniRule"/>
</dbReference>
<evidence type="ECO:0000313" key="19">
    <source>
        <dbReference type="Proteomes" id="UP000005835"/>
    </source>
</evidence>
<dbReference type="GO" id="GO:0042802">
    <property type="term" value="F:identical protein binding"/>
    <property type="evidence" value="ECO:0007669"/>
    <property type="project" value="UniProtKB-ARBA"/>
</dbReference>
<dbReference type="eggNOG" id="COG0571">
    <property type="taxonomic scope" value="Bacteria"/>
</dbReference>
<dbReference type="CDD" id="cd10845">
    <property type="entry name" value="DSRM_RNAse_III_family"/>
    <property type="match status" value="1"/>
</dbReference>
<evidence type="ECO:0000256" key="6">
    <source>
        <dbReference type="ARBA" id="ARBA00022552"/>
    </source>
</evidence>
<dbReference type="FunFam" id="1.10.1520.10:FF:000001">
    <property type="entry name" value="Ribonuclease 3"/>
    <property type="match status" value="1"/>
</dbReference>
<comment type="caution">
    <text evidence="18">The sequence shown here is derived from an EMBL/GenBank/DDBJ whole genome shotgun (WGS) entry which is preliminary data.</text>
</comment>
<keyword evidence="11 15" id="KW-0255">Endonuclease</keyword>
<dbReference type="GO" id="GO:0006364">
    <property type="term" value="P:rRNA processing"/>
    <property type="evidence" value="ECO:0007669"/>
    <property type="project" value="UniProtKB-UniRule"/>
</dbReference>
<evidence type="ECO:0000256" key="7">
    <source>
        <dbReference type="ARBA" id="ARBA00022664"/>
    </source>
</evidence>
<dbReference type="PROSITE" id="PS50137">
    <property type="entry name" value="DS_RBD"/>
    <property type="match status" value="1"/>
</dbReference>
<gene>
    <name evidence="15" type="primary">rnc</name>
    <name evidence="18" type="ORF">HMPREF9465_00280</name>
</gene>
<comment type="catalytic activity">
    <reaction evidence="1 15">
        <text>Endonucleolytic cleavage to 5'-phosphomonoester.</text>
        <dbReference type="EC" id="3.1.26.3"/>
    </reaction>
</comment>
<evidence type="ECO:0000313" key="18">
    <source>
        <dbReference type="EMBL" id="EKB32104.1"/>
    </source>
</evidence>
<evidence type="ECO:0000256" key="12">
    <source>
        <dbReference type="ARBA" id="ARBA00022801"/>
    </source>
</evidence>
<keyword evidence="6 15" id="KW-0698">rRNA processing</keyword>
<dbReference type="HOGENOM" id="CLU_000907_1_1_4"/>
<dbReference type="EMBL" id="ADMG01000008">
    <property type="protein sequence ID" value="EKB32104.1"/>
    <property type="molecule type" value="Genomic_DNA"/>
</dbReference>
<keyword evidence="5 15" id="KW-0963">Cytoplasm</keyword>
<dbReference type="PANTHER" id="PTHR11207">
    <property type="entry name" value="RIBONUCLEASE III"/>
    <property type="match status" value="1"/>
</dbReference>
<evidence type="ECO:0000256" key="1">
    <source>
        <dbReference type="ARBA" id="ARBA00000109"/>
    </source>
</evidence>
<feature type="binding site" evidence="15">
    <location>
        <position position="112"/>
    </location>
    <ligand>
        <name>Mg(2+)</name>
        <dbReference type="ChEBI" id="CHEBI:18420"/>
    </ligand>
</feature>
<dbReference type="GO" id="GO:0019843">
    <property type="term" value="F:rRNA binding"/>
    <property type="evidence" value="ECO:0007669"/>
    <property type="project" value="UniProtKB-KW"/>
</dbReference>
<feature type="active site" evidence="15">
    <location>
        <position position="43"/>
    </location>
</feature>
<keyword evidence="7 15" id="KW-0507">mRNA processing</keyword>
<dbReference type="EC" id="3.1.26.3" evidence="15"/>
<dbReference type="InterPro" id="IPR000999">
    <property type="entry name" value="RNase_III_dom"/>
</dbReference>
<keyword evidence="10 15" id="KW-0479">Metal-binding</keyword>
<feature type="binding site" evidence="15">
    <location>
        <position position="115"/>
    </location>
    <ligand>
        <name>Mg(2+)</name>
        <dbReference type="ChEBI" id="CHEBI:18420"/>
    </ligand>
</feature>
<evidence type="ECO:0000256" key="11">
    <source>
        <dbReference type="ARBA" id="ARBA00022759"/>
    </source>
</evidence>
<evidence type="ECO:0000256" key="9">
    <source>
        <dbReference type="ARBA" id="ARBA00022722"/>
    </source>
</evidence>
<keyword evidence="9 15" id="KW-0540">Nuclease</keyword>
<keyword evidence="12 15" id="KW-0378">Hydrolase</keyword>
<keyword evidence="14 15" id="KW-0694">RNA-binding</keyword>
<dbReference type="CDD" id="cd00593">
    <property type="entry name" value="RIBOc"/>
    <property type="match status" value="1"/>
</dbReference>
<dbReference type="GO" id="GO:0004525">
    <property type="term" value="F:ribonuclease III activity"/>
    <property type="evidence" value="ECO:0007669"/>
    <property type="project" value="UniProtKB-UniRule"/>
</dbReference>
<dbReference type="Pfam" id="PF14622">
    <property type="entry name" value="Ribonucleas_3_3"/>
    <property type="match status" value="1"/>
</dbReference>
<dbReference type="NCBIfam" id="TIGR02191">
    <property type="entry name" value="RNaseIII"/>
    <property type="match status" value="1"/>
</dbReference>
<evidence type="ECO:0000256" key="2">
    <source>
        <dbReference type="ARBA" id="ARBA00004496"/>
    </source>
</evidence>
<evidence type="ECO:0000256" key="14">
    <source>
        <dbReference type="ARBA" id="ARBA00022884"/>
    </source>
</evidence>
<keyword evidence="13 15" id="KW-0460">Magnesium</keyword>
<evidence type="ECO:0000259" key="16">
    <source>
        <dbReference type="PROSITE" id="PS50137"/>
    </source>
</evidence>
<evidence type="ECO:0000256" key="10">
    <source>
        <dbReference type="ARBA" id="ARBA00022723"/>
    </source>
</evidence>
<accession>K1KK77</accession>
<dbReference type="Gene3D" id="1.10.1520.10">
    <property type="entry name" value="Ribonuclease III domain"/>
    <property type="match status" value="1"/>
</dbReference>
<feature type="active site" evidence="15">
    <location>
        <position position="115"/>
    </location>
</feature>
<dbReference type="PROSITE" id="PS00517">
    <property type="entry name" value="RNASE_3_1"/>
    <property type="match status" value="1"/>
</dbReference>
<reference evidence="18 19" key="1">
    <citation type="submission" date="2012-05" db="EMBL/GenBank/DDBJ databases">
        <title>The Genome Sequence of Sutterella wadsworthensis 2_1_59BFAA.</title>
        <authorList>
            <consortium name="The Broad Institute Genome Sequencing Platform"/>
            <person name="Earl A."/>
            <person name="Ward D."/>
            <person name="Feldgarden M."/>
            <person name="Gevers D."/>
            <person name="Daigneault M."/>
            <person name="Strauss J."/>
            <person name="Allen-Vercoe E."/>
            <person name="Walker B."/>
            <person name="Young S.K."/>
            <person name="Zeng Q."/>
            <person name="Gargeya S."/>
            <person name="Fitzgerald M."/>
            <person name="Haas B."/>
            <person name="Abouelleil A."/>
            <person name="Alvarado L."/>
            <person name="Arachchi H.M."/>
            <person name="Berlin A.M."/>
            <person name="Chapman S.B."/>
            <person name="Goldberg J."/>
            <person name="Griggs A."/>
            <person name="Gujja S."/>
            <person name="Hansen M."/>
            <person name="Howarth C."/>
            <person name="Imamovic A."/>
            <person name="Larimer J."/>
            <person name="McCowen C."/>
            <person name="Montmayeur A."/>
            <person name="Murphy C."/>
            <person name="Neiman D."/>
            <person name="Pearson M."/>
            <person name="Priest M."/>
            <person name="Roberts A."/>
            <person name="Saif S."/>
            <person name="Shea T."/>
            <person name="Sisk P."/>
            <person name="Sykes S."/>
            <person name="Wortman J."/>
            <person name="Nusbaum C."/>
            <person name="Birren B."/>
        </authorList>
    </citation>
    <scope>NUCLEOTIDE SEQUENCE [LARGE SCALE GENOMIC DNA]</scope>
    <source>
        <strain evidence="18 19">2_1_59BFAA</strain>
    </source>
</reference>
<dbReference type="GO" id="GO:0005737">
    <property type="term" value="C:cytoplasm"/>
    <property type="evidence" value="ECO:0007669"/>
    <property type="project" value="UniProtKB-SubCell"/>
</dbReference>
<evidence type="ECO:0000256" key="5">
    <source>
        <dbReference type="ARBA" id="ARBA00022490"/>
    </source>
</evidence>
<evidence type="ECO:0000256" key="3">
    <source>
        <dbReference type="ARBA" id="ARBA00010183"/>
    </source>
</evidence>
<sequence>MQDLSILEERIGYKFADRKLLERAVTHRSFAAQHNERLEFLGDSVLNCVVGYALFQRDKHFTEGDLSRVRANLVCERTLAVIAKQIDVSAFLRMGEGEMKTGGAHRPSITADAMEAIFGAVFAESGFEAAQKVILGLFEPILAAPTAEQLGKDSKTRLQEYLQGRHLPLPQYVVVSVTGAAHAQHFNCECRILSLEITTQGHAASRRSAEQEAATAALEILKNRESTNGRSRHE</sequence>
<comment type="subunit">
    <text evidence="4 15">Homodimer.</text>
</comment>
<feature type="domain" description="DRBM" evidence="16">
    <location>
        <begin position="153"/>
        <end position="223"/>
    </location>
</feature>